<evidence type="ECO:0000313" key="2">
    <source>
        <dbReference type="EMBL" id="KRM90148.1"/>
    </source>
</evidence>
<keyword evidence="1" id="KW-0812">Transmembrane</keyword>
<keyword evidence="1" id="KW-1133">Transmembrane helix</keyword>
<organism evidence="2 3">
    <name type="scientific">Liquorilactobacillus cacaonum DSM 21116</name>
    <dbReference type="NCBI Taxonomy" id="1423729"/>
    <lineage>
        <taxon>Bacteria</taxon>
        <taxon>Bacillati</taxon>
        <taxon>Bacillota</taxon>
        <taxon>Bacilli</taxon>
        <taxon>Lactobacillales</taxon>
        <taxon>Lactobacillaceae</taxon>
        <taxon>Liquorilactobacillus</taxon>
    </lineage>
</organism>
<dbReference type="STRING" id="1423729.FC80_GL001485"/>
<feature type="transmembrane region" description="Helical" evidence="1">
    <location>
        <begin position="50"/>
        <end position="67"/>
    </location>
</feature>
<protein>
    <submittedName>
        <fullName evidence="2">Uncharacterized protein</fullName>
    </submittedName>
</protein>
<reference evidence="2 3" key="1">
    <citation type="journal article" date="2015" name="Genome Announc.">
        <title>Expanding the biotechnology potential of lactobacilli through comparative genomics of 213 strains and associated genera.</title>
        <authorList>
            <person name="Sun Z."/>
            <person name="Harris H.M."/>
            <person name="McCann A."/>
            <person name="Guo C."/>
            <person name="Argimon S."/>
            <person name="Zhang W."/>
            <person name="Yang X."/>
            <person name="Jeffery I.B."/>
            <person name="Cooney J.C."/>
            <person name="Kagawa T.F."/>
            <person name="Liu W."/>
            <person name="Song Y."/>
            <person name="Salvetti E."/>
            <person name="Wrobel A."/>
            <person name="Rasinkangas P."/>
            <person name="Parkhill J."/>
            <person name="Rea M.C."/>
            <person name="O'Sullivan O."/>
            <person name="Ritari J."/>
            <person name="Douillard F.P."/>
            <person name="Paul Ross R."/>
            <person name="Yang R."/>
            <person name="Briner A.E."/>
            <person name="Felis G.E."/>
            <person name="de Vos W.M."/>
            <person name="Barrangou R."/>
            <person name="Klaenhammer T.R."/>
            <person name="Caufield P.W."/>
            <person name="Cui Y."/>
            <person name="Zhang H."/>
            <person name="O'Toole P.W."/>
        </authorList>
    </citation>
    <scope>NUCLEOTIDE SEQUENCE [LARGE SCALE GENOMIC DNA]</scope>
    <source>
        <strain evidence="2 3">DSM 21116</strain>
    </source>
</reference>
<comment type="caution">
    <text evidence="2">The sequence shown here is derived from an EMBL/GenBank/DDBJ whole genome shotgun (WGS) entry which is preliminary data.</text>
</comment>
<sequence>MTDKKVEELELVIRTRAIVYSWIWLMITFAFDLITRIFKNNGGYSSQWDSLFYILLAVIIYGVTYLINKRKYA</sequence>
<keyword evidence="3" id="KW-1185">Reference proteome</keyword>
<dbReference type="Proteomes" id="UP000051131">
    <property type="component" value="Unassembled WGS sequence"/>
</dbReference>
<gene>
    <name evidence="2" type="ORF">FC80_GL001485</name>
</gene>
<evidence type="ECO:0000256" key="1">
    <source>
        <dbReference type="SAM" id="Phobius"/>
    </source>
</evidence>
<accession>A0A0R2CJJ4</accession>
<feature type="transmembrane region" description="Helical" evidence="1">
    <location>
        <begin position="20"/>
        <end position="38"/>
    </location>
</feature>
<keyword evidence="1" id="KW-0472">Membrane</keyword>
<name>A0A0R2CJJ4_9LACO</name>
<proteinExistence type="predicted"/>
<dbReference type="AlphaFoldDB" id="A0A0R2CJJ4"/>
<dbReference type="EMBL" id="AYZE01000016">
    <property type="protein sequence ID" value="KRM90148.1"/>
    <property type="molecule type" value="Genomic_DNA"/>
</dbReference>
<dbReference type="PATRIC" id="fig|1423729.3.peg.1507"/>
<evidence type="ECO:0000313" key="3">
    <source>
        <dbReference type="Proteomes" id="UP000051131"/>
    </source>
</evidence>